<dbReference type="InterPro" id="IPR001650">
    <property type="entry name" value="Helicase_C-like"/>
</dbReference>
<dbReference type="GO" id="GO:0005829">
    <property type="term" value="C:cytosol"/>
    <property type="evidence" value="ECO:0007669"/>
    <property type="project" value="TreeGrafter"/>
</dbReference>
<accession>A0A7M1Y6A3</accession>
<proteinExistence type="evidence at transcript level"/>
<dbReference type="CDD" id="cd17943">
    <property type="entry name" value="DEADc_DDX20"/>
    <property type="match status" value="1"/>
</dbReference>
<feature type="domain" description="Helicase C-terminal" evidence="9">
    <location>
        <begin position="273"/>
        <end position="422"/>
    </location>
</feature>
<evidence type="ECO:0000313" key="11">
    <source>
        <dbReference type="EMBL" id="QOS47383.1"/>
    </source>
</evidence>
<dbReference type="PROSITE" id="PS00039">
    <property type="entry name" value="DEAD_ATP_HELICASE"/>
    <property type="match status" value="1"/>
</dbReference>
<dbReference type="Gene3D" id="3.40.50.300">
    <property type="entry name" value="P-loop containing nucleotide triphosphate hydrolases"/>
    <property type="match status" value="2"/>
</dbReference>
<dbReference type="PANTHER" id="PTHR47959:SF1">
    <property type="entry name" value="ATP-DEPENDENT RNA HELICASE DBPA"/>
    <property type="match status" value="1"/>
</dbReference>
<dbReference type="SMART" id="SM00487">
    <property type="entry name" value="DEXDc"/>
    <property type="match status" value="1"/>
</dbReference>
<feature type="compositionally biased region" description="Polar residues" evidence="7">
    <location>
        <begin position="615"/>
        <end position="629"/>
    </location>
</feature>
<dbReference type="InterPro" id="IPR027417">
    <property type="entry name" value="P-loop_NTPase"/>
</dbReference>
<protein>
    <recommendedName>
        <fullName evidence="1">RNA helicase</fullName>
        <ecNumber evidence="1">3.6.4.13</ecNumber>
    </recommendedName>
</protein>
<dbReference type="InterPro" id="IPR011545">
    <property type="entry name" value="DEAD/DEAH_box_helicase_dom"/>
</dbReference>
<dbReference type="GO" id="GO:0003724">
    <property type="term" value="F:RNA helicase activity"/>
    <property type="evidence" value="ECO:0007669"/>
    <property type="project" value="UniProtKB-EC"/>
</dbReference>
<dbReference type="EMBL" id="MN329077">
    <property type="protein sequence ID" value="QOS47383.1"/>
    <property type="molecule type" value="mRNA"/>
</dbReference>
<name>A0A7M1Y6A3_LOCMI</name>
<keyword evidence="3" id="KW-0378">Hydrolase</keyword>
<evidence type="ECO:0000259" key="10">
    <source>
        <dbReference type="PROSITE" id="PS51195"/>
    </source>
</evidence>
<evidence type="ECO:0000256" key="4">
    <source>
        <dbReference type="ARBA" id="ARBA00022806"/>
    </source>
</evidence>
<dbReference type="AlphaFoldDB" id="A0A7M1Y6A3"/>
<evidence type="ECO:0000259" key="8">
    <source>
        <dbReference type="PROSITE" id="PS51192"/>
    </source>
</evidence>
<evidence type="ECO:0000256" key="1">
    <source>
        <dbReference type="ARBA" id="ARBA00012552"/>
    </source>
</evidence>
<dbReference type="InterPro" id="IPR000629">
    <property type="entry name" value="RNA-helicase_DEAD-box_CS"/>
</dbReference>
<dbReference type="GO" id="GO:0016787">
    <property type="term" value="F:hydrolase activity"/>
    <property type="evidence" value="ECO:0007669"/>
    <property type="project" value="UniProtKB-KW"/>
</dbReference>
<sequence length="833" mass="94692">MVKQVAHDVEAKERTKDIYISEDVSFSGLLLSPKVLDGLTKCGFKRPSPIQLKAVPLGRCGFDLLVQAKSGTGKTCVFTIIALEMVDVESVSLQALVLAPTREIAVQIMHVVSSVGFCMKDSGGERRRIVVSHDIQSLKVETFIGGLPFEEDVRKLKRTHIAIGAPGRVKHLIEKGYMKTDSIRLFVLDEADKLLEPSFQKDINYIFSKLPTTKQLLALSATFPPELKNFLSRYMHNPLHVSPDETAVTLLGLRPFVTLVRSHPNPAAQVQIKLDCLIHVLSHVSFQQCLIFSNYQSRAESICNMLNSRGWPATWISSSKSQQSRLEVMATLREFRNRILISTDLTARGIDLENVNLVINLDLPHDTHTYLHRIGRAGRYGSHGIVISILAEGKELEDFQKILGSYGRETAYVYKLTLDHLVLDLWAYKMEEFEKIHGIVVNNEKNEIRAAVHSPFVQNGDSVVKNGLERKEEESRMVGENLGESSSVDHICLDVNSLNISKEDSTSHNTDRIAKNLICDMNDSDFLRTLQPYNELVQMGNSEVVEIPLETNYSSNLEEVSKDLEILLPTIERKVQITFSKAYENCRNVNTEKLLNDLCKNGTFVLEGDVSRNKMSSLEESQTDSSQNNRKIRNKEISSQSHIPKISCDNTLILPEDVGEDKRASKLRLRNKPKIMSNEIHNFSFPCQDASDGEVQVNSNPKLCELHQEVIMKEHPNGEMYSTQQITAVKQKNGAKYITRKKQDMAQQPDVNSHKTYSAVTKPDNINWHYYVQNNVAMQIASERLANTDKEVPFDNAEWQKQWKKQVYRQYLQYVEYFQYMLQQQYISPYSTF</sequence>
<keyword evidence="2" id="KW-0547">Nucleotide-binding</keyword>
<dbReference type="PROSITE" id="PS51192">
    <property type="entry name" value="HELICASE_ATP_BIND_1"/>
    <property type="match status" value="1"/>
</dbReference>
<dbReference type="PROSITE" id="PS51194">
    <property type="entry name" value="HELICASE_CTER"/>
    <property type="match status" value="1"/>
</dbReference>
<dbReference type="PROSITE" id="PS51195">
    <property type="entry name" value="Q_MOTIF"/>
    <property type="match status" value="1"/>
</dbReference>
<feature type="region of interest" description="Disordered" evidence="7">
    <location>
        <begin position="615"/>
        <end position="640"/>
    </location>
</feature>
<dbReference type="Pfam" id="PF00271">
    <property type="entry name" value="Helicase_C"/>
    <property type="match status" value="1"/>
</dbReference>
<evidence type="ECO:0000256" key="3">
    <source>
        <dbReference type="ARBA" id="ARBA00022801"/>
    </source>
</evidence>
<feature type="domain" description="Helicase ATP-binding" evidence="8">
    <location>
        <begin position="55"/>
        <end position="241"/>
    </location>
</feature>
<dbReference type="Pfam" id="PF00270">
    <property type="entry name" value="DEAD"/>
    <property type="match status" value="1"/>
</dbReference>
<evidence type="ECO:0000256" key="5">
    <source>
        <dbReference type="ARBA" id="ARBA00022840"/>
    </source>
</evidence>
<evidence type="ECO:0000256" key="7">
    <source>
        <dbReference type="SAM" id="MobiDB-lite"/>
    </source>
</evidence>
<evidence type="ECO:0000256" key="6">
    <source>
        <dbReference type="PROSITE-ProRule" id="PRU00552"/>
    </source>
</evidence>
<feature type="short sequence motif" description="Q motif" evidence="6">
    <location>
        <begin position="24"/>
        <end position="52"/>
    </location>
</feature>
<dbReference type="InterPro" id="IPR050079">
    <property type="entry name" value="DEAD_box_RNA_helicase"/>
</dbReference>
<dbReference type="GO" id="GO:0005524">
    <property type="term" value="F:ATP binding"/>
    <property type="evidence" value="ECO:0007669"/>
    <property type="project" value="UniProtKB-KW"/>
</dbReference>
<evidence type="ECO:0000256" key="2">
    <source>
        <dbReference type="ARBA" id="ARBA00022741"/>
    </source>
</evidence>
<dbReference type="GO" id="GO:0003676">
    <property type="term" value="F:nucleic acid binding"/>
    <property type="evidence" value="ECO:0007669"/>
    <property type="project" value="InterPro"/>
</dbReference>
<keyword evidence="5" id="KW-0067">ATP-binding</keyword>
<organism evidence="11">
    <name type="scientific">Locusta migratoria</name>
    <name type="common">Migratory locust</name>
    <dbReference type="NCBI Taxonomy" id="7004"/>
    <lineage>
        <taxon>Eukaryota</taxon>
        <taxon>Metazoa</taxon>
        <taxon>Ecdysozoa</taxon>
        <taxon>Arthropoda</taxon>
        <taxon>Hexapoda</taxon>
        <taxon>Insecta</taxon>
        <taxon>Pterygota</taxon>
        <taxon>Neoptera</taxon>
        <taxon>Polyneoptera</taxon>
        <taxon>Orthoptera</taxon>
        <taxon>Caelifera</taxon>
        <taxon>Acrididea</taxon>
        <taxon>Acridomorpha</taxon>
        <taxon>Acridoidea</taxon>
        <taxon>Acrididae</taxon>
        <taxon>Oedipodinae</taxon>
        <taxon>Locusta</taxon>
    </lineage>
</organism>
<evidence type="ECO:0000259" key="9">
    <source>
        <dbReference type="PROSITE" id="PS51194"/>
    </source>
</evidence>
<dbReference type="EC" id="3.6.4.13" evidence="1"/>
<keyword evidence="4" id="KW-0347">Helicase</keyword>
<dbReference type="PANTHER" id="PTHR47959">
    <property type="entry name" value="ATP-DEPENDENT RNA HELICASE RHLE-RELATED"/>
    <property type="match status" value="1"/>
</dbReference>
<dbReference type="InterPro" id="IPR014014">
    <property type="entry name" value="RNA_helicase_DEAD_Q_motif"/>
</dbReference>
<feature type="domain" description="DEAD-box RNA helicase Q" evidence="10">
    <location>
        <begin position="24"/>
        <end position="52"/>
    </location>
</feature>
<dbReference type="SUPFAM" id="SSF52540">
    <property type="entry name" value="P-loop containing nucleoside triphosphate hydrolases"/>
    <property type="match status" value="2"/>
</dbReference>
<reference evidence="11" key="1">
    <citation type="submission" date="2019-08" db="EMBL/GenBank/DDBJ databases">
        <authorList>
            <person name="Wang J."/>
            <person name="Xing S."/>
        </authorList>
    </citation>
    <scope>NUCLEOTIDE SEQUENCE</scope>
</reference>
<dbReference type="GO" id="GO:0010468">
    <property type="term" value="P:regulation of gene expression"/>
    <property type="evidence" value="ECO:0007669"/>
    <property type="project" value="UniProtKB-ARBA"/>
</dbReference>
<dbReference type="SMART" id="SM00490">
    <property type="entry name" value="HELICc"/>
    <property type="match status" value="1"/>
</dbReference>
<dbReference type="InterPro" id="IPR014001">
    <property type="entry name" value="Helicase_ATP-bd"/>
</dbReference>
<dbReference type="CDD" id="cd18787">
    <property type="entry name" value="SF2_C_DEAD"/>
    <property type="match status" value="1"/>
</dbReference>